<dbReference type="PANTHER" id="PTHR36302:SF1">
    <property type="entry name" value="COPPER CHAPERONE PCU(A)C"/>
    <property type="match status" value="1"/>
</dbReference>
<dbReference type="SUPFAM" id="SSF110087">
    <property type="entry name" value="DR1885-like metal-binding protein"/>
    <property type="match status" value="1"/>
</dbReference>
<sequence>MMKFLLPGAAALAFAVPAGADITIHDAYARSAGAMARSGAAFFVIENDGAEDDRLLSAASDSAKLVELHTHMEIGDGVMKMTEVPEGFVVPAGGTHALARGGDHVMLMGLKKPMEQGDSVTVTLTFEKAGEMVVEIPVDLDRQDGMGGGMGAGMGHGAGHGAMKMGN</sequence>
<dbReference type="Gene3D" id="2.60.40.1890">
    <property type="entry name" value="PCu(A)C copper chaperone"/>
    <property type="match status" value="1"/>
</dbReference>
<evidence type="ECO:0000313" key="2">
    <source>
        <dbReference type="EMBL" id="MBP0484015.1"/>
    </source>
</evidence>
<dbReference type="InterPro" id="IPR058248">
    <property type="entry name" value="Lxx211020-like"/>
</dbReference>
<dbReference type="PANTHER" id="PTHR36302">
    <property type="entry name" value="BLR7088 PROTEIN"/>
    <property type="match status" value="1"/>
</dbReference>
<dbReference type="Proteomes" id="UP000675940">
    <property type="component" value="Unassembled WGS sequence"/>
</dbReference>
<dbReference type="AlphaFoldDB" id="A0A940MLH1"/>
<dbReference type="RefSeq" id="WP_209361961.1">
    <property type="nucleotide sequence ID" value="NZ_JAGISH010000009.1"/>
</dbReference>
<proteinExistence type="predicted"/>
<comment type="caution">
    <text evidence="2">The sequence shown here is derived from an EMBL/GenBank/DDBJ whole genome shotgun (WGS) entry which is preliminary data.</text>
</comment>
<dbReference type="EMBL" id="JAGISH010000009">
    <property type="protein sequence ID" value="MBP0484015.1"/>
    <property type="molecule type" value="Genomic_DNA"/>
</dbReference>
<evidence type="ECO:0000313" key="3">
    <source>
        <dbReference type="Proteomes" id="UP000675940"/>
    </source>
</evidence>
<gene>
    <name evidence="2" type="ORF">J5474_16155</name>
</gene>
<dbReference type="Pfam" id="PF04314">
    <property type="entry name" value="PCuAC"/>
    <property type="match status" value="1"/>
</dbReference>
<feature type="signal peptide" evidence="1">
    <location>
        <begin position="1"/>
        <end position="20"/>
    </location>
</feature>
<accession>A0A940MLH1</accession>
<evidence type="ECO:0000256" key="1">
    <source>
        <dbReference type="SAM" id="SignalP"/>
    </source>
</evidence>
<keyword evidence="3" id="KW-1185">Reference proteome</keyword>
<feature type="chain" id="PRO_5038085784" evidence="1">
    <location>
        <begin position="21"/>
        <end position="167"/>
    </location>
</feature>
<organism evidence="2 3">
    <name type="scientific">Sagittula salina</name>
    <dbReference type="NCBI Taxonomy" id="2820268"/>
    <lineage>
        <taxon>Bacteria</taxon>
        <taxon>Pseudomonadati</taxon>
        <taxon>Pseudomonadota</taxon>
        <taxon>Alphaproteobacteria</taxon>
        <taxon>Rhodobacterales</taxon>
        <taxon>Roseobacteraceae</taxon>
        <taxon>Sagittula</taxon>
    </lineage>
</organism>
<protein>
    <submittedName>
        <fullName evidence="2">Copper chaperone PCu(A)C</fullName>
    </submittedName>
</protein>
<dbReference type="InterPro" id="IPR007410">
    <property type="entry name" value="LpqE-like"/>
</dbReference>
<reference evidence="2" key="1">
    <citation type="submission" date="2021-03" db="EMBL/GenBank/DDBJ databases">
        <title>Sagittula salina sp. nov. strain M10.9X isolated from the marine waste.</title>
        <authorList>
            <person name="Satari L."/>
            <person name="Molina-Menor E."/>
            <person name="Vidal-Verdu A."/>
            <person name="Pascual J."/>
            <person name="Pereto J."/>
            <person name="Porcar M."/>
        </authorList>
    </citation>
    <scope>NUCLEOTIDE SEQUENCE</scope>
    <source>
        <strain evidence="2">M10.9X</strain>
    </source>
</reference>
<dbReference type="InterPro" id="IPR036182">
    <property type="entry name" value="PCuAC_sf"/>
</dbReference>
<keyword evidence="1" id="KW-0732">Signal</keyword>
<name>A0A940MLH1_9RHOB</name>